<reference evidence="3 4" key="1">
    <citation type="submission" date="2019-03" db="EMBL/GenBank/DDBJ databases">
        <authorList>
            <person name="Gaulin E."/>
            <person name="Dumas B."/>
        </authorList>
    </citation>
    <scope>NUCLEOTIDE SEQUENCE [LARGE SCALE GENOMIC DNA]</scope>
    <source>
        <strain evidence="3">CBS 568.67</strain>
    </source>
</reference>
<dbReference type="EMBL" id="CAADRA010000089">
    <property type="protein sequence ID" value="VFT78462.1"/>
    <property type="molecule type" value="Genomic_DNA"/>
</dbReference>
<dbReference type="SUPFAM" id="SSF81383">
    <property type="entry name" value="F-box domain"/>
    <property type="match status" value="1"/>
</dbReference>
<dbReference type="InterPro" id="IPR036047">
    <property type="entry name" value="F-box-like_dom_sf"/>
</dbReference>
<organism evidence="3 4">
    <name type="scientific">Aphanomyces stellatus</name>
    <dbReference type="NCBI Taxonomy" id="120398"/>
    <lineage>
        <taxon>Eukaryota</taxon>
        <taxon>Sar</taxon>
        <taxon>Stramenopiles</taxon>
        <taxon>Oomycota</taxon>
        <taxon>Saprolegniomycetes</taxon>
        <taxon>Saprolegniales</taxon>
        <taxon>Verrucalvaceae</taxon>
        <taxon>Aphanomyces</taxon>
    </lineage>
</organism>
<gene>
    <name evidence="3" type="primary">Aste57867_1243</name>
    <name evidence="2" type="ORF">As57867_001242</name>
    <name evidence="3" type="ORF">ASTE57867_1243</name>
</gene>
<dbReference type="EMBL" id="VJMH01000089">
    <property type="protein sequence ID" value="KAF0719153.1"/>
    <property type="molecule type" value="Genomic_DNA"/>
</dbReference>
<dbReference type="PANTHER" id="PTHR39741">
    <property type="entry name" value="F-BOX DOMAIN CONTAINING PROTEIN, EXPRESSED"/>
    <property type="match status" value="1"/>
</dbReference>
<dbReference type="InterPro" id="IPR001810">
    <property type="entry name" value="F-box_dom"/>
</dbReference>
<accession>A0A485K5S7</accession>
<feature type="domain" description="F-box" evidence="1">
    <location>
        <begin position="34"/>
        <end position="80"/>
    </location>
</feature>
<keyword evidence="4" id="KW-1185">Reference proteome</keyword>
<evidence type="ECO:0000259" key="1">
    <source>
        <dbReference type="PROSITE" id="PS50181"/>
    </source>
</evidence>
<dbReference type="AlphaFoldDB" id="A0A485K5S7"/>
<dbReference type="CDD" id="cd09917">
    <property type="entry name" value="F-box_SF"/>
    <property type="match status" value="1"/>
</dbReference>
<dbReference type="PROSITE" id="PS50181">
    <property type="entry name" value="FBOX"/>
    <property type="match status" value="1"/>
</dbReference>
<dbReference type="PANTHER" id="PTHR39741:SF2">
    <property type="entry name" value="F-BOX DOMAIN-CONTAINING PROTEIN"/>
    <property type="match status" value="1"/>
</dbReference>
<evidence type="ECO:0000313" key="4">
    <source>
        <dbReference type="Proteomes" id="UP000332933"/>
    </source>
</evidence>
<evidence type="ECO:0000313" key="2">
    <source>
        <dbReference type="EMBL" id="KAF0719153.1"/>
    </source>
</evidence>
<name>A0A485K5S7_9STRA</name>
<protein>
    <submittedName>
        <fullName evidence="3">Aste57867_1243 protein</fullName>
    </submittedName>
</protein>
<proteinExistence type="predicted"/>
<dbReference type="OrthoDB" id="63379at2759"/>
<reference evidence="2" key="2">
    <citation type="submission" date="2019-06" db="EMBL/GenBank/DDBJ databases">
        <title>Genomics analysis of Aphanomyces spp. identifies a new class of oomycete effector associated with host adaptation.</title>
        <authorList>
            <person name="Gaulin E."/>
        </authorList>
    </citation>
    <scope>NUCLEOTIDE SEQUENCE</scope>
    <source>
        <strain evidence="2">CBS 578.67</strain>
    </source>
</reference>
<dbReference type="Proteomes" id="UP000332933">
    <property type="component" value="Unassembled WGS sequence"/>
</dbReference>
<dbReference type="InterPro" id="IPR055336">
    <property type="entry name" value="At4g00755-like"/>
</dbReference>
<evidence type="ECO:0000313" key="3">
    <source>
        <dbReference type="EMBL" id="VFT78462.1"/>
    </source>
</evidence>
<sequence length="364" mass="41191">MFFWRAATATASTQTDAVVVMSKPRPSSSCHTMDETLVSLPPEVLARVIECLSHVDVHRLEAVNSRFRVQMQGYNCWKYEVMRRVVLDKTQWVRVASDPATSYLGSHQEPSHCVWKRLACLADLSGSSKYGYQDLIQDVLKFSSADRDSESAGNTLKPSKCWHEIQRFHDDLTLPYNLQELPTFSMFRLLTRRQSSLGETIQMLCGCSSGNSCYWSSAASTSQAATESIFYRLRGHCIVRAVSVLPYRVFWHPGAPTYGPCQVSFSFFANVQSVESPHEEPFYISPVYDVVNDMVEQTFELPMCVLLQDGYLSVNLLGRHQAQTFDIPAWMQPDPDNNVPKYYCCLSQVSAKGILMHETVDMTP</sequence>